<dbReference type="EnsemblMetazoa" id="PPA46774.1">
    <property type="protein sequence ID" value="PPA46774.1"/>
    <property type="gene ID" value="WBGene00304553"/>
</dbReference>
<name>A0A8R1V344_PRIPA</name>
<protein>
    <submittedName>
        <fullName evidence="1">Uncharacterized protein</fullName>
    </submittedName>
</protein>
<reference evidence="1" key="2">
    <citation type="submission" date="2022-06" db="UniProtKB">
        <authorList>
            <consortium name="EnsemblMetazoa"/>
        </authorList>
    </citation>
    <scope>IDENTIFICATION</scope>
    <source>
        <strain evidence="1">PS312</strain>
    </source>
</reference>
<organism evidence="1 2">
    <name type="scientific">Pristionchus pacificus</name>
    <name type="common">Parasitic nematode worm</name>
    <dbReference type="NCBI Taxonomy" id="54126"/>
    <lineage>
        <taxon>Eukaryota</taxon>
        <taxon>Metazoa</taxon>
        <taxon>Ecdysozoa</taxon>
        <taxon>Nematoda</taxon>
        <taxon>Chromadorea</taxon>
        <taxon>Rhabditida</taxon>
        <taxon>Rhabditina</taxon>
        <taxon>Diplogasteromorpha</taxon>
        <taxon>Diplogasteroidea</taxon>
        <taxon>Neodiplogasteridae</taxon>
        <taxon>Pristionchus</taxon>
    </lineage>
</organism>
<gene>
    <name evidence="1" type="primary">WBGene00304553</name>
</gene>
<keyword evidence="2" id="KW-1185">Reference proteome</keyword>
<reference evidence="2" key="1">
    <citation type="journal article" date="2008" name="Nat. Genet.">
        <title>The Pristionchus pacificus genome provides a unique perspective on nematode lifestyle and parasitism.</title>
        <authorList>
            <person name="Dieterich C."/>
            <person name="Clifton S.W."/>
            <person name="Schuster L.N."/>
            <person name="Chinwalla A."/>
            <person name="Delehaunty K."/>
            <person name="Dinkelacker I."/>
            <person name="Fulton L."/>
            <person name="Fulton R."/>
            <person name="Godfrey J."/>
            <person name="Minx P."/>
            <person name="Mitreva M."/>
            <person name="Roeseler W."/>
            <person name="Tian H."/>
            <person name="Witte H."/>
            <person name="Yang S.P."/>
            <person name="Wilson R.K."/>
            <person name="Sommer R.J."/>
        </authorList>
    </citation>
    <scope>NUCLEOTIDE SEQUENCE [LARGE SCALE GENOMIC DNA]</scope>
    <source>
        <strain evidence="2">PS312</strain>
    </source>
</reference>
<sequence>MEWKEHLLLPLLDIDELSEQESTSSGRPSPSVIQEISSLLPSPIYGSPLSSFPSSTYEYRTPLISRVSLRVPIIVLLFCTQCTTPSHYGVHPFPVSQCLHPCDTSPFSPVILPSLSLPSPSLDAFSPALSFFQSWFISLISSFTISHRISRPFLVLR</sequence>
<evidence type="ECO:0000313" key="1">
    <source>
        <dbReference type="EnsemblMetazoa" id="PPA46774.1"/>
    </source>
</evidence>
<accession>A0A8R1V344</accession>
<evidence type="ECO:0000313" key="2">
    <source>
        <dbReference type="Proteomes" id="UP000005239"/>
    </source>
</evidence>
<dbReference type="AlphaFoldDB" id="A0A8R1V344"/>
<proteinExistence type="predicted"/>
<dbReference type="Proteomes" id="UP000005239">
    <property type="component" value="Unassembled WGS sequence"/>
</dbReference>